<comment type="similarity">
    <text evidence="1">Belongs to the 'phage' integrase family.</text>
</comment>
<dbReference type="GO" id="GO:0015074">
    <property type="term" value="P:DNA integration"/>
    <property type="evidence" value="ECO:0007669"/>
    <property type="project" value="InterPro"/>
</dbReference>
<dbReference type="Proteomes" id="UP000462055">
    <property type="component" value="Unassembled WGS sequence"/>
</dbReference>
<evidence type="ECO:0000259" key="5">
    <source>
        <dbReference type="PROSITE" id="PS51898"/>
    </source>
</evidence>
<dbReference type="PANTHER" id="PTHR30349:SF41">
    <property type="entry name" value="INTEGRASE_RECOMBINASE PROTEIN MJ0367-RELATED"/>
    <property type="match status" value="1"/>
</dbReference>
<reference evidence="6" key="1">
    <citation type="submission" date="2019-12" db="EMBL/GenBank/DDBJ databases">
        <title>Actinomadura physcomitrii sp. nov., a novel actinomycete isolated from moss [Physcomitrium sphaericum (Ludw) Fuernr].</title>
        <authorList>
            <person name="Zhuang X."/>
        </authorList>
    </citation>
    <scope>NUCLEOTIDE SEQUENCE [LARGE SCALE GENOMIC DNA]</scope>
    <source>
        <strain evidence="6">LD22</strain>
    </source>
</reference>
<name>A0A6I4MCQ9_9ACTN</name>
<feature type="domain" description="Tyr recombinase" evidence="5">
    <location>
        <begin position="253"/>
        <end position="483"/>
    </location>
</feature>
<dbReference type="InterPro" id="IPR010998">
    <property type="entry name" value="Integrase_recombinase_N"/>
</dbReference>
<proteinExistence type="inferred from homology"/>
<accession>A0A6I4MCQ9</accession>
<dbReference type="InterPro" id="IPR011010">
    <property type="entry name" value="DNA_brk_join_enz"/>
</dbReference>
<dbReference type="Pfam" id="PF00589">
    <property type="entry name" value="Phage_integrase"/>
    <property type="match status" value="1"/>
</dbReference>
<evidence type="ECO:0000256" key="3">
    <source>
        <dbReference type="ARBA" id="ARBA00023172"/>
    </source>
</evidence>
<feature type="region of interest" description="Disordered" evidence="4">
    <location>
        <begin position="297"/>
        <end position="327"/>
    </location>
</feature>
<dbReference type="InterPro" id="IPR013762">
    <property type="entry name" value="Integrase-like_cat_sf"/>
</dbReference>
<keyword evidence="2" id="KW-0238">DNA-binding</keyword>
<feature type="region of interest" description="Disordered" evidence="4">
    <location>
        <begin position="169"/>
        <end position="188"/>
    </location>
</feature>
<evidence type="ECO:0000313" key="6">
    <source>
        <dbReference type="EMBL" id="MWA01561.1"/>
    </source>
</evidence>
<evidence type="ECO:0000256" key="1">
    <source>
        <dbReference type="ARBA" id="ARBA00008857"/>
    </source>
</evidence>
<dbReference type="Gene3D" id="1.10.443.10">
    <property type="entry name" value="Intergrase catalytic core"/>
    <property type="match status" value="1"/>
</dbReference>
<organism evidence="6 7">
    <name type="scientific">Actinomadura physcomitrii</name>
    <dbReference type="NCBI Taxonomy" id="2650748"/>
    <lineage>
        <taxon>Bacteria</taxon>
        <taxon>Bacillati</taxon>
        <taxon>Actinomycetota</taxon>
        <taxon>Actinomycetes</taxon>
        <taxon>Streptosporangiales</taxon>
        <taxon>Thermomonosporaceae</taxon>
        <taxon>Actinomadura</taxon>
    </lineage>
</organism>
<dbReference type="InterPro" id="IPR002104">
    <property type="entry name" value="Integrase_catalytic"/>
</dbReference>
<evidence type="ECO:0000313" key="7">
    <source>
        <dbReference type="Proteomes" id="UP000462055"/>
    </source>
</evidence>
<dbReference type="Gene3D" id="1.10.150.130">
    <property type="match status" value="1"/>
</dbReference>
<dbReference type="InterPro" id="IPR050090">
    <property type="entry name" value="Tyrosine_recombinase_XerCD"/>
</dbReference>
<dbReference type="SUPFAM" id="SSF56349">
    <property type="entry name" value="DNA breaking-rejoining enzymes"/>
    <property type="match status" value="1"/>
</dbReference>
<keyword evidence="7" id="KW-1185">Reference proteome</keyword>
<dbReference type="EMBL" id="WBMS02000009">
    <property type="protein sequence ID" value="MWA01561.1"/>
    <property type="molecule type" value="Genomic_DNA"/>
</dbReference>
<feature type="compositionally biased region" description="Basic and acidic residues" evidence="4">
    <location>
        <begin position="309"/>
        <end position="327"/>
    </location>
</feature>
<gene>
    <name evidence="6" type="ORF">F8568_014485</name>
</gene>
<dbReference type="RefSeq" id="WP_151594027.1">
    <property type="nucleotide sequence ID" value="NZ_WBMS02000009.1"/>
</dbReference>
<evidence type="ECO:0000256" key="2">
    <source>
        <dbReference type="ARBA" id="ARBA00023125"/>
    </source>
</evidence>
<sequence length="525" mass="59022">MKGRTFKRCGCRNPETKKKYSEGKCPQLKKKQHGAWWFRYDAPRGADGKRRRPLVGPFTTERDADKALAEELANVSHVGQAVDRSLTVGAYLEKQWLPGKKSLARSTYADYEEIVRLYLKPALGHLRMVDLCDRDAHEMYAAISQINRPQKDGERQSELLRRLMEVRAASAKKQHTEGEASRKKQTRPISAARIKKVHAVLSSAIGTAVKTKRLTYNPVEHVELPRIKGRRSKPLVWTTERVRHWLETGKAPGPVMVWTAEQTGAFLDFAAEERLYALFHLVAFRGPRRAEVAGLPRTDTDLDDSETLTIRETRPDDEYDDTKSEAGERTVSLDQMTLAVLRRWRTHQREERLSAGPEVWVDSGRVFTREDGSALRPEWISLRFEALIERYNTIRRRHFNEEWPVEQIARRHRVSRRAAQVAIDRGPLPPIRFHDLRHGAATLSLLGKVDMKVISATLGHSRSSFTADTYASVLPEVAKSAAEAVAAVVPLRRDGHTMATPDTENAPAEIISLGGGAGSGGGSGI</sequence>
<dbReference type="PROSITE" id="PS51898">
    <property type="entry name" value="TYR_RECOMBINASE"/>
    <property type="match status" value="1"/>
</dbReference>
<protein>
    <submittedName>
        <fullName evidence="6">Tyrosine-type recombinase/integrase</fullName>
    </submittedName>
</protein>
<keyword evidence="3" id="KW-0233">DNA recombination</keyword>
<comment type="caution">
    <text evidence="6">The sequence shown here is derived from an EMBL/GenBank/DDBJ whole genome shotgun (WGS) entry which is preliminary data.</text>
</comment>
<dbReference type="GO" id="GO:0003677">
    <property type="term" value="F:DNA binding"/>
    <property type="evidence" value="ECO:0007669"/>
    <property type="project" value="UniProtKB-KW"/>
</dbReference>
<evidence type="ECO:0000256" key="4">
    <source>
        <dbReference type="SAM" id="MobiDB-lite"/>
    </source>
</evidence>
<dbReference type="GO" id="GO:0006310">
    <property type="term" value="P:DNA recombination"/>
    <property type="evidence" value="ECO:0007669"/>
    <property type="project" value="UniProtKB-KW"/>
</dbReference>
<dbReference type="PANTHER" id="PTHR30349">
    <property type="entry name" value="PHAGE INTEGRASE-RELATED"/>
    <property type="match status" value="1"/>
</dbReference>
<dbReference type="AlphaFoldDB" id="A0A6I4MCQ9"/>